<dbReference type="EMBL" id="PGGS01000194">
    <property type="protein sequence ID" value="PNH07149.1"/>
    <property type="molecule type" value="Genomic_DNA"/>
</dbReference>
<evidence type="ECO:0000256" key="1">
    <source>
        <dbReference type="SAM" id="MobiDB-lite"/>
    </source>
</evidence>
<feature type="region of interest" description="Disordered" evidence="1">
    <location>
        <begin position="91"/>
        <end position="175"/>
    </location>
</feature>
<keyword evidence="2" id="KW-0812">Transmembrane</keyword>
<organism evidence="3 4">
    <name type="scientific">Tetrabaena socialis</name>
    <dbReference type="NCBI Taxonomy" id="47790"/>
    <lineage>
        <taxon>Eukaryota</taxon>
        <taxon>Viridiplantae</taxon>
        <taxon>Chlorophyta</taxon>
        <taxon>core chlorophytes</taxon>
        <taxon>Chlorophyceae</taxon>
        <taxon>CS clade</taxon>
        <taxon>Chlamydomonadales</taxon>
        <taxon>Tetrabaenaceae</taxon>
        <taxon>Tetrabaena</taxon>
    </lineage>
</organism>
<protein>
    <submittedName>
        <fullName evidence="3">Uncharacterized protein</fullName>
    </submittedName>
</protein>
<evidence type="ECO:0000313" key="3">
    <source>
        <dbReference type="EMBL" id="PNH07149.1"/>
    </source>
</evidence>
<keyword evidence="4" id="KW-1185">Reference proteome</keyword>
<feature type="compositionally biased region" description="Low complexity" evidence="1">
    <location>
        <begin position="139"/>
        <end position="163"/>
    </location>
</feature>
<feature type="transmembrane region" description="Helical" evidence="2">
    <location>
        <begin position="6"/>
        <end position="35"/>
    </location>
</feature>
<comment type="caution">
    <text evidence="3">The sequence shown here is derived from an EMBL/GenBank/DDBJ whole genome shotgun (WGS) entry which is preliminary data.</text>
</comment>
<evidence type="ECO:0000256" key="2">
    <source>
        <dbReference type="SAM" id="Phobius"/>
    </source>
</evidence>
<sequence>MATVLYAWAGAVWGVAFGMWTSGTHCLEIALVFLLDQWSKREELTKPEPRPVASVAPVGLQPVAADPPAPPAPEPLAAAGQAPLAPLAAAPGVEPAAPEPHAASDAGAPDPACEPAVAGGGESEDPTAPLPPAAEGSWASEEPAVPAAAACNSGEEGAAAAEAHPPSHPQVAPPAADFEFRPSRAAGLAAASGIACGPAALDAACAQAYSSLDASIAPFAAPAHPGVGPASAAFPADVN</sequence>
<evidence type="ECO:0000313" key="4">
    <source>
        <dbReference type="Proteomes" id="UP000236333"/>
    </source>
</evidence>
<dbReference type="Proteomes" id="UP000236333">
    <property type="component" value="Unassembled WGS sequence"/>
</dbReference>
<dbReference type="AlphaFoldDB" id="A0A2J8A3P3"/>
<gene>
    <name evidence="3" type="ORF">TSOC_006404</name>
</gene>
<reference evidence="3 4" key="1">
    <citation type="journal article" date="2017" name="Mol. Biol. Evol.">
        <title>The 4-celled Tetrabaena socialis nuclear genome reveals the essential components for genetic control of cell number at the origin of multicellularity in the volvocine lineage.</title>
        <authorList>
            <person name="Featherston J."/>
            <person name="Arakaki Y."/>
            <person name="Hanschen E.R."/>
            <person name="Ferris P.J."/>
            <person name="Michod R.E."/>
            <person name="Olson B.J.S.C."/>
            <person name="Nozaki H."/>
            <person name="Durand P.M."/>
        </authorList>
    </citation>
    <scope>NUCLEOTIDE SEQUENCE [LARGE SCALE GENOMIC DNA]</scope>
    <source>
        <strain evidence="3 4">NIES-571</strain>
    </source>
</reference>
<proteinExistence type="predicted"/>
<feature type="compositionally biased region" description="Low complexity" evidence="1">
    <location>
        <begin position="91"/>
        <end position="108"/>
    </location>
</feature>
<keyword evidence="2" id="KW-1133">Transmembrane helix</keyword>
<keyword evidence="2" id="KW-0472">Membrane</keyword>
<accession>A0A2J8A3P3</accession>
<name>A0A2J8A3P3_9CHLO</name>